<dbReference type="GO" id="GO:0003677">
    <property type="term" value="F:DNA binding"/>
    <property type="evidence" value="ECO:0007669"/>
    <property type="project" value="UniProtKB-KW"/>
</dbReference>
<dbReference type="PANTHER" id="PTHR30204">
    <property type="entry name" value="REDOX-CYCLING DRUG-SENSING TRANSCRIPTIONAL ACTIVATOR SOXR"/>
    <property type="match status" value="1"/>
</dbReference>
<dbReference type="SMART" id="SM00871">
    <property type="entry name" value="AraC_E_bind"/>
    <property type="match status" value="1"/>
</dbReference>
<keyword evidence="4" id="KW-1185">Reference proteome</keyword>
<dbReference type="InterPro" id="IPR011256">
    <property type="entry name" value="Reg_factor_effector_dom_sf"/>
</dbReference>
<dbReference type="GO" id="GO:0003700">
    <property type="term" value="F:DNA-binding transcription factor activity"/>
    <property type="evidence" value="ECO:0007669"/>
    <property type="project" value="InterPro"/>
</dbReference>
<evidence type="ECO:0000256" key="1">
    <source>
        <dbReference type="ARBA" id="ARBA00023125"/>
    </source>
</evidence>
<dbReference type="Gene3D" id="1.10.1660.10">
    <property type="match status" value="1"/>
</dbReference>
<dbReference type="AlphaFoldDB" id="A0A2I2L1I6"/>
<dbReference type="CDD" id="cd01107">
    <property type="entry name" value="HTH_BmrR"/>
    <property type="match status" value="1"/>
</dbReference>
<dbReference type="InterPro" id="IPR047057">
    <property type="entry name" value="MerR_fam"/>
</dbReference>
<dbReference type="Pfam" id="PF13411">
    <property type="entry name" value="MerR_1"/>
    <property type="match status" value="1"/>
</dbReference>
<name>A0A2I2L1I6_9ACTN</name>
<sequence>MSVRMLRHYDAIGLLRPAQVDPSTGYRWYTAAQLTRLNRIVALRGLGFGLQQVQELLGERVGAEELRGMLRLRQAELRAQIAADTARLADIQARLRMIESEAAMSTIEITVKPLPAVRVVELTGVARNMEPLSIGPVIRGLYERLGAALRSAGVTPTGPAIAYYTDPHADGDGENIVVHAALPIGALPADGTPAAAALAGAAVVDLPAVTQVATVVHRGSMDDCLPSYQALARWIEDAGYRTTGPSRELSLACPEDVDGWVTEIQEPIVPV</sequence>
<organism evidence="3 4">
    <name type="scientific">Frankia canadensis</name>
    <dbReference type="NCBI Taxonomy" id="1836972"/>
    <lineage>
        <taxon>Bacteria</taxon>
        <taxon>Bacillati</taxon>
        <taxon>Actinomycetota</taxon>
        <taxon>Actinomycetes</taxon>
        <taxon>Frankiales</taxon>
        <taxon>Frankiaceae</taxon>
        <taxon>Frankia</taxon>
    </lineage>
</organism>
<dbReference type="Gene3D" id="3.20.80.10">
    <property type="entry name" value="Regulatory factor, effector binding domain"/>
    <property type="match status" value="1"/>
</dbReference>
<dbReference type="InterPro" id="IPR009061">
    <property type="entry name" value="DNA-bd_dom_put_sf"/>
</dbReference>
<reference evidence="3 4" key="1">
    <citation type="submission" date="2017-06" db="EMBL/GenBank/DDBJ databases">
        <authorList>
            <person name="Kim H.J."/>
            <person name="Triplett B.A."/>
        </authorList>
    </citation>
    <scope>NUCLEOTIDE SEQUENCE [LARGE SCALE GENOMIC DNA]</scope>
    <source>
        <strain evidence="3">FRACA_ARgP5</strain>
    </source>
</reference>
<dbReference type="Pfam" id="PF06445">
    <property type="entry name" value="GyrI-like"/>
    <property type="match status" value="1"/>
</dbReference>
<dbReference type="SMART" id="SM00422">
    <property type="entry name" value="HTH_MERR"/>
    <property type="match status" value="1"/>
</dbReference>
<dbReference type="PANTHER" id="PTHR30204:SF97">
    <property type="entry name" value="MERR FAMILY REGULATORY PROTEIN"/>
    <property type="match status" value="1"/>
</dbReference>
<proteinExistence type="predicted"/>
<keyword evidence="1" id="KW-0238">DNA-binding</keyword>
<protein>
    <submittedName>
        <fullName evidence="3">MerR family transcriptional regulator</fullName>
    </submittedName>
</protein>
<dbReference type="SUPFAM" id="SSF55136">
    <property type="entry name" value="Probable bacterial effector-binding domain"/>
    <property type="match status" value="1"/>
</dbReference>
<dbReference type="Proteomes" id="UP000234331">
    <property type="component" value="Unassembled WGS sequence"/>
</dbReference>
<dbReference type="EMBL" id="FZMO01000547">
    <property type="protein sequence ID" value="SNQ51780.1"/>
    <property type="molecule type" value="Genomic_DNA"/>
</dbReference>
<evidence type="ECO:0000259" key="2">
    <source>
        <dbReference type="PROSITE" id="PS50937"/>
    </source>
</evidence>
<evidence type="ECO:0000313" key="3">
    <source>
        <dbReference type="EMBL" id="SNQ51780.1"/>
    </source>
</evidence>
<gene>
    <name evidence="3" type="primary">bmrR</name>
    <name evidence="3" type="ORF">FRACA_80080</name>
</gene>
<dbReference type="InterPro" id="IPR029442">
    <property type="entry name" value="GyrI-like"/>
</dbReference>
<dbReference type="InterPro" id="IPR010499">
    <property type="entry name" value="AraC_E-bd"/>
</dbReference>
<feature type="domain" description="HTH merR-type" evidence="2">
    <location>
        <begin position="1"/>
        <end position="59"/>
    </location>
</feature>
<dbReference type="SUPFAM" id="SSF46955">
    <property type="entry name" value="Putative DNA-binding domain"/>
    <property type="match status" value="1"/>
</dbReference>
<evidence type="ECO:0000313" key="4">
    <source>
        <dbReference type="Proteomes" id="UP000234331"/>
    </source>
</evidence>
<accession>A0A2I2L1I6</accession>
<dbReference type="PROSITE" id="PS50937">
    <property type="entry name" value="HTH_MERR_2"/>
    <property type="match status" value="1"/>
</dbReference>
<dbReference type="InterPro" id="IPR000551">
    <property type="entry name" value="MerR-type_HTH_dom"/>
</dbReference>